<name>A0A1I8F8M2_9PLAT</name>
<dbReference type="AlphaFoldDB" id="A0A1I8F8M2"/>
<protein>
    <submittedName>
        <fullName evidence="3">H15 domain-containing protein</fullName>
    </submittedName>
</protein>
<proteinExistence type="predicted"/>
<dbReference type="WBParaSite" id="maker-unitig_23358-snap-gene-0.2-mRNA-1">
    <property type="protein sequence ID" value="maker-unitig_23358-snap-gene-0.2-mRNA-1"/>
    <property type="gene ID" value="maker-unitig_23358-snap-gene-0.2"/>
</dbReference>
<accession>A0A1I8F8M2</accession>
<keyword evidence="2" id="KW-1185">Reference proteome</keyword>
<reference evidence="3" key="1">
    <citation type="submission" date="2016-11" db="UniProtKB">
        <authorList>
            <consortium name="WormBaseParasite"/>
        </authorList>
    </citation>
    <scope>IDENTIFICATION</scope>
</reference>
<organism evidence="2 3">
    <name type="scientific">Macrostomum lignano</name>
    <dbReference type="NCBI Taxonomy" id="282301"/>
    <lineage>
        <taxon>Eukaryota</taxon>
        <taxon>Metazoa</taxon>
        <taxon>Spiralia</taxon>
        <taxon>Lophotrochozoa</taxon>
        <taxon>Platyhelminthes</taxon>
        <taxon>Rhabditophora</taxon>
        <taxon>Macrostomorpha</taxon>
        <taxon>Macrostomida</taxon>
        <taxon>Macrostomidae</taxon>
        <taxon>Macrostomum</taxon>
    </lineage>
</organism>
<evidence type="ECO:0000313" key="3">
    <source>
        <dbReference type="WBParaSite" id="maker-unitig_23358-snap-gene-0.2-mRNA-1"/>
    </source>
</evidence>
<sequence>MITGRPMFPAPPWRSSCSSSSELWAAHRGVVAGSESNQQLQAYNFPHWLGMDLKSVAPRQPHWPGPDAPAAAVSGKQENLGGEGQAASPHQYLRSRASVCTQILCPTAGSGRLQRCGPTRSQGCCNLPVSDQLLGHGAAVPLDDCTMPRVPAEPGRSSCMTGGSANRAWRTLACTAASSDLTTCSSAAGCAGTGSQGHSPLAHEPSSLFYQLILRLIRQGHIKAHNAGIGEKNLLKTTAGFSCIRL</sequence>
<evidence type="ECO:0000256" key="1">
    <source>
        <dbReference type="SAM" id="MobiDB-lite"/>
    </source>
</evidence>
<evidence type="ECO:0000313" key="2">
    <source>
        <dbReference type="Proteomes" id="UP000095280"/>
    </source>
</evidence>
<feature type="region of interest" description="Disordered" evidence="1">
    <location>
        <begin position="56"/>
        <end position="88"/>
    </location>
</feature>
<dbReference type="Proteomes" id="UP000095280">
    <property type="component" value="Unplaced"/>
</dbReference>